<comment type="caution">
    <text evidence="6">The sequence shown here is derived from an EMBL/GenBank/DDBJ whole genome shotgun (WGS) entry which is preliminary data.</text>
</comment>
<dbReference type="PROSITE" id="PS01109">
    <property type="entry name" value="RIBOSOMAL_L10"/>
    <property type="match status" value="1"/>
</dbReference>
<comment type="subunit">
    <text evidence="5">Part of the ribosomal stalk of the 50S ribosomal subunit. The N-terminus interacts with L11 and the large rRNA to form the base of the stalk. The C-terminus forms an elongated spine to which L12 dimers bind in a sequential fashion forming a multimeric L10(L12)X complex.</text>
</comment>
<dbReference type="PANTHER" id="PTHR11560">
    <property type="entry name" value="39S RIBOSOMAL PROTEIN L10, MITOCHONDRIAL"/>
    <property type="match status" value="1"/>
</dbReference>
<keyword evidence="2 5" id="KW-0689">Ribosomal protein</keyword>
<keyword evidence="5" id="KW-0694">RNA-binding</keyword>
<keyword evidence="5" id="KW-0699">rRNA-binding</keyword>
<dbReference type="GO" id="GO:0003735">
    <property type="term" value="F:structural constituent of ribosome"/>
    <property type="evidence" value="ECO:0007669"/>
    <property type="project" value="InterPro"/>
</dbReference>
<dbReference type="Gene3D" id="3.30.70.1730">
    <property type="match status" value="1"/>
</dbReference>
<dbReference type="InterPro" id="IPR043141">
    <property type="entry name" value="Ribosomal_uL10-like_sf"/>
</dbReference>
<dbReference type="InterPro" id="IPR047865">
    <property type="entry name" value="Ribosomal_uL10_bac_type"/>
</dbReference>
<dbReference type="SUPFAM" id="SSF160369">
    <property type="entry name" value="Ribosomal protein L10-like"/>
    <property type="match status" value="1"/>
</dbReference>
<comment type="similarity">
    <text evidence="1 5">Belongs to the universal ribosomal protein uL10 family.</text>
</comment>
<dbReference type="InterPro" id="IPR002363">
    <property type="entry name" value="Ribosomal_uL10_CS_bac"/>
</dbReference>
<dbReference type="HAMAP" id="MF_00362">
    <property type="entry name" value="Ribosomal_uL10"/>
    <property type="match status" value="1"/>
</dbReference>
<accession>A0A831Z1B0</accession>
<sequence>MIKMVIEDQPKADGPRAQKIKQVEDLAKEAAQSGAVIFTDYRGLTVAEMAELRRRLFELGADLHVVKNTLLRLALEKADLQDGELEGPTAAMFSRTADPIESTKVLVLFLKEKGKGAVKFGFFSAKGGSASGGEKALVEAARIADLAAIPGKAVLQARLVFQLSSPLFKLAYVLSSQQKKLVMVLDQIAKTKGGESK</sequence>
<evidence type="ECO:0000256" key="4">
    <source>
        <dbReference type="ARBA" id="ARBA00035202"/>
    </source>
</evidence>
<protein>
    <recommendedName>
        <fullName evidence="4 5">Large ribosomal subunit protein uL10</fullName>
    </recommendedName>
</protein>
<evidence type="ECO:0000313" key="6">
    <source>
        <dbReference type="EMBL" id="HEX62001.1"/>
    </source>
</evidence>
<dbReference type="GO" id="GO:0070180">
    <property type="term" value="F:large ribosomal subunit rRNA binding"/>
    <property type="evidence" value="ECO:0007669"/>
    <property type="project" value="UniProtKB-UniRule"/>
</dbReference>
<name>A0A831Z1B0_UNCKA</name>
<evidence type="ECO:0000256" key="3">
    <source>
        <dbReference type="ARBA" id="ARBA00023274"/>
    </source>
</evidence>
<dbReference type="Gene3D" id="6.10.250.290">
    <property type="match status" value="1"/>
</dbReference>
<comment type="function">
    <text evidence="5">Forms part of the ribosomal stalk, playing a central role in the interaction of the ribosome with GTP-bound translation factors.</text>
</comment>
<evidence type="ECO:0000256" key="1">
    <source>
        <dbReference type="ARBA" id="ARBA00008889"/>
    </source>
</evidence>
<dbReference type="Pfam" id="PF00466">
    <property type="entry name" value="Ribosomal_L10"/>
    <property type="match status" value="1"/>
</dbReference>
<evidence type="ECO:0000256" key="5">
    <source>
        <dbReference type="HAMAP-Rule" id="MF_00362"/>
    </source>
</evidence>
<gene>
    <name evidence="5" type="primary">rplJ</name>
    <name evidence="6" type="ORF">ENR01_02490</name>
</gene>
<reference evidence="6" key="1">
    <citation type="journal article" date="2020" name="mSystems">
        <title>Genome- and Community-Level Interaction Insights into Carbon Utilization and Element Cycling Functions of Hydrothermarchaeota in Hydrothermal Sediment.</title>
        <authorList>
            <person name="Zhou Z."/>
            <person name="Liu Y."/>
            <person name="Xu W."/>
            <person name="Pan J."/>
            <person name="Luo Z.H."/>
            <person name="Li M."/>
        </authorList>
    </citation>
    <scope>NUCLEOTIDE SEQUENCE [LARGE SCALE GENOMIC DNA]</scope>
    <source>
        <strain evidence="6">SpSt-361</strain>
    </source>
</reference>
<dbReference type="GO" id="GO:0006412">
    <property type="term" value="P:translation"/>
    <property type="evidence" value="ECO:0007669"/>
    <property type="project" value="UniProtKB-UniRule"/>
</dbReference>
<evidence type="ECO:0000256" key="2">
    <source>
        <dbReference type="ARBA" id="ARBA00022980"/>
    </source>
</evidence>
<organism evidence="6">
    <name type="scientific">candidate division WWE3 bacterium</name>
    <dbReference type="NCBI Taxonomy" id="2053526"/>
    <lineage>
        <taxon>Bacteria</taxon>
        <taxon>Katanobacteria</taxon>
    </lineage>
</organism>
<dbReference type="NCBIfam" id="NF000955">
    <property type="entry name" value="PRK00099.1-1"/>
    <property type="match status" value="1"/>
</dbReference>
<dbReference type="InterPro" id="IPR022973">
    <property type="entry name" value="Ribosomal_uL10_bac"/>
</dbReference>
<dbReference type="AlphaFoldDB" id="A0A831Z1B0"/>
<keyword evidence="3 5" id="KW-0687">Ribonucleoprotein</keyword>
<dbReference type="GO" id="GO:0015934">
    <property type="term" value="C:large ribosomal subunit"/>
    <property type="evidence" value="ECO:0007669"/>
    <property type="project" value="InterPro"/>
</dbReference>
<dbReference type="InterPro" id="IPR001790">
    <property type="entry name" value="Ribosomal_uL10"/>
</dbReference>
<dbReference type="EMBL" id="DSPJ01000066">
    <property type="protein sequence ID" value="HEX62001.1"/>
    <property type="molecule type" value="Genomic_DNA"/>
</dbReference>
<proteinExistence type="inferred from homology"/>
<dbReference type="CDD" id="cd05797">
    <property type="entry name" value="Ribosomal_L10"/>
    <property type="match status" value="1"/>
</dbReference>